<comment type="similarity">
    <text evidence="2 8">Belongs to the pantothenate synthetase family.</text>
</comment>
<evidence type="ECO:0000313" key="10">
    <source>
        <dbReference type="Proteomes" id="UP000199673"/>
    </source>
</evidence>
<dbReference type="AlphaFoldDB" id="A0A1I7AUY8"/>
<comment type="function">
    <text evidence="8">Catalyzes the condensation of pantoate with beta-alanine in an ATP-dependent reaction via a pantoyl-adenylate intermediate.</text>
</comment>
<dbReference type="EMBL" id="FPBF01000002">
    <property type="protein sequence ID" value="SFT78742.1"/>
    <property type="molecule type" value="Genomic_DNA"/>
</dbReference>
<dbReference type="InterPro" id="IPR014729">
    <property type="entry name" value="Rossmann-like_a/b/a_fold"/>
</dbReference>
<evidence type="ECO:0000256" key="6">
    <source>
        <dbReference type="ARBA" id="ARBA00022840"/>
    </source>
</evidence>
<dbReference type="Proteomes" id="UP000199673">
    <property type="component" value="Unassembled WGS sequence"/>
</dbReference>
<keyword evidence="5 8" id="KW-0547">Nucleotide-binding</keyword>
<name>A0A1I7AUY8_9BACT</name>
<comment type="pathway">
    <text evidence="1 8">Cofactor biosynthesis; (R)-pantothenate biosynthesis; (R)-pantothenate from (R)-pantoate and beta-alanine: step 1/1.</text>
</comment>
<comment type="caution">
    <text evidence="8">Lacks conserved residue(s) required for the propagation of feature annotation.</text>
</comment>
<dbReference type="GO" id="GO:0004592">
    <property type="term" value="F:pantoate-beta-alanine ligase activity"/>
    <property type="evidence" value="ECO:0007669"/>
    <property type="project" value="UniProtKB-UniRule"/>
</dbReference>
<dbReference type="NCBIfam" id="TIGR00018">
    <property type="entry name" value="panC"/>
    <property type="match status" value="1"/>
</dbReference>
<evidence type="ECO:0000256" key="8">
    <source>
        <dbReference type="HAMAP-Rule" id="MF_00158"/>
    </source>
</evidence>
<dbReference type="PANTHER" id="PTHR21299">
    <property type="entry name" value="CYTIDYLATE KINASE/PANTOATE-BETA-ALANINE LIGASE"/>
    <property type="match status" value="1"/>
</dbReference>
<keyword evidence="6 8" id="KW-0067">ATP-binding</keyword>
<sequence length="282" mass="32161">MQVVYTGADWQKYWLNSLKNDKSIGLVPTMGALHEGHLDLVRKAKSECDIVVVSVFVNPTQFNNQEDFDNYPNTLEADLAKLKEEKVDFVFVPNTENIYPEKPQLSIDFGNLETVLEGAFRPGHFNGVGIIVSKLFNIIRPHKAYFGQKDLQQTGIIKRLVKDLSMNVQLVIVPTRREQDGLAMSSRNMRLSTDERQQALILINSLEKAKQELLTGKAWFEIQNQINHDFEEMPLASLEYFELIHPESFTRYSAFDANQKSSICVAAYVGKIRLIDNLPIIL</sequence>
<dbReference type="NCBIfam" id="TIGR00125">
    <property type="entry name" value="cyt_tran_rel"/>
    <property type="match status" value="1"/>
</dbReference>
<dbReference type="RefSeq" id="WP_091692791.1">
    <property type="nucleotide sequence ID" value="NZ_FPBF01000002.1"/>
</dbReference>
<dbReference type="HAMAP" id="MF_00158">
    <property type="entry name" value="PanC"/>
    <property type="match status" value="1"/>
</dbReference>
<feature type="active site" description="Proton donor" evidence="8">
    <location>
        <position position="37"/>
    </location>
</feature>
<proteinExistence type="inferred from homology"/>
<dbReference type="Pfam" id="PF02569">
    <property type="entry name" value="Pantoate_ligase"/>
    <property type="match status" value="1"/>
</dbReference>
<dbReference type="InterPro" id="IPR003721">
    <property type="entry name" value="Pantoate_ligase"/>
</dbReference>
<dbReference type="Gene3D" id="3.30.1300.10">
    <property type="entry name" value="Pantoate-beta-alanine ligase, C-terminal domain"/>
    <property type="match status" value="1"/>
</dbReference>
<keyword evidence="4 8" id="KW-0566">Pantothenate biosynthesis</keyword>
<dbReference type="CDD" id="cd00560">
    <property type="entry name" value="PanC"/>
    <property type="match status" value="1"/>
</dbReference>
<keyword evidence="10" id="KW-1185">Reference proteome</keyword>
<dbReference type="Gene3D" id="3.40.50.620">
    <property type="entry name" value="HUPs"/>
    <property type="match status" value="1"/>
</dbReference>
<keyword evidence="8" id="KW-0963">Cytoplasm</keyword>
<evidence type="ECO:0000256" key="5">
    <source>
        <dbReference type="ARBA" id="ARBA00022741"/>
    </source>
</evidence>
<feature type="binding site" evidence="8">
    <location>
        <begin position="184"/>
        <end position="187"/>
    </location>
    <ligand>
        <name>ATP</name>
        <dbReference type="ChEBI" id="CHEBI:30616"/>
    </ligand>
</feature>
<dbReference type="UniPathway" id="UPA00028">
    <property type="reaction ID" value="UER00005"/>
</dbReference>
<dbReference type="InterPro" id="IPR004821">
    <property type="entry name" value="Cyt_trans-like"/>
</dbReference>
<accession>A0A1I7AUY8</accession>
<dbReference type="GO" id="GO:0015940">
    <property type="term" value="P:pantothenate biosynthetic process"/>
    <property type="evidence" value="ECO:0007669"/>
    <property type="project" value="UniProtKB-UniRule"/>
</dbReference>
<dbReference type="InterPro" id="IPR042176">
    <property type="entry name" value="Pantoate_ligase_C"/>
</dbReference>
<feature type="binding site" evidence="8">
    <location>
        <position position="61"/>
    </location>
    <ligand>
        <name>beta-alanine</name>
        <dbReference type="ChEBI" id="CHEBI:57966"/>
    </ligand>
</feature>
<feature type="binding site" evidence="8">
    <location>
        <position position="153"/>
    </location>
    <ligand>
        <name>(R)-pantoate</name>
        <dbReference type="ChEBI" id="CHEBI:15980"/>
    </ligand>
</feature>
<evidence type="ECO:0000256" key="4">
    <source>
        <dbReference type="ARBA" id="ARBA00022655"/>
    </source>
</evidence>
<dbReference type="PANTHER" id="PTHR21299:SF1">
    <property type="entry name" value="PANTOATE--BETA-ALANINE LIGASE"/>
    <property type="match status" value="1"/>
</dbReference>
<dbReference type="STRING" id="305507.SAMN04489724_2223"/>
<evidence type="ECO:0000256" key="1">
    <source>
        <dbReference type="ARBA" id="ARBA00004990"/>
    </source>
</evidence>
<dbReference type="GO" id="GO:0005829">
    <property type="term" value="C:cytosol"/>
    <property type="evidence" value="ECO:0007669"/>
    <property type="project" value="TreeGrafter"/>
</dbReference>
<evidence type="ECO:0000313" key="9">
    <source>
        <dbReference type="EMBL" id="SFT78742.1"/>
    </source>
</evidence>
<evidence type="ECO:0000256" key="3">
    <source>
        <dbReference type="ARBA" id="ARBA00022598"/>
    </source>
</evidence>
<keyword evidence="3 8" id="KW-0436">Ligase</keyword>
<feature type="binding site" evidence="8">
    <location>
        <begin position="30"/>
        <end position="37"/>
    </location>
    <ligand>
        <name>ATP</name>
        <dbReference type="ChEBI" id="CHEBI:30616"/>
    </ligand>
</feature>
<dbReference type="EC" id="6.3.2.1" evidence="8"/>
<feature type="binding site" evidence="8">
    <location>
        <begin position="147"/>
        <end position="150"/>
    </location>
    <ligand>
        <name>ATP</name>
        <dbReference type="ChEBI" id="CHEBI:30616"/>
    </ligand>
</feature>
<comment type="miscellaneous">
    <text evidence="8">The reaction proceeds by a bi uni uni bi ping pong mechanism.</text>
</comment>
<dbReference type="GO" id="GO:0005524">
    <property type="term" value="F:ATP binding"/>
    <property type="evidence" value="ECO:0007669"/>
    <property type="project" value="UniProtKB-KW"/>
</dbReference>
<dbReference type="FunFam" id="3.40.50.620:FF:000013">
    <property type="entry name" value="Pantothenate synthetase"/>
    <property type="match status" value="1"/>
</dbReference>
<feature type="binding site" evidence="8">
    <location>
        <position position="61"/>
    </location>
    <ligand>
        <name>(R)-pantoate</name>
        <dbReference type="ChEBI" id="CHEBI:15980"/>
    </ligand>
</feature>
<comment type="subunit">
    <text evidence="8">Homodimer.</text>
</comment>
<dbReference type="OrthoDB" id="9773087at2"/>
<evidence type="ECO:0000256" key="2">
    <source>
        <dbReference type="ARBA" id="ARBA00009256"/>
    </source>
</evidence>
<protein>
    <recommendedName>
        <fullName evidence="8">Pantothenate synthetase</fullName>
        <shortName evidence="8">PS</shortName>
        <ecNumber evidence="8">6.3.2.1</ecNumber>
    </recommendedName>
    <alternativeName>
        <fullName evidence="8">Pantoate--beta-alanine ligase</fullName>
    </alternativeName>
    <alternativeName>
        <fullName evidence="8">Pantoate-activating enzyme</fullName>
    </alternativeName>
</protein>
<gene>
    <name evidence="8" type="primary">panC</name>
    <name evidence="9" type="ORF">SAMN04489724_2223</name>
</gene>
<reference evidence="10" key="1">
    <citation type="submission" date="2016-10" db="EMBL/GenBank/DDBJ databases">
        <authorList>
            <person name="Varghese N."/>
            <person name="Submissions S."/>
        </authorList>
    </citation>
    <scope>NUCLEOTIDE SEQUENCE [LARGE SCALE GENOMIC DNA]</scope>
    <source>
        <strain evidence="10">DSM 23445</strain>
    </source>
</reference>
<organism evidence="9 10">
    <name type="scientific">Algoriphagus locisalis</name>
    <dbReference type="NCBI Taxonomy" id="305507"/>
    <lineage>
        <taxon>Bacteria</taxon>
        <taxon>Pseudomonadati</taxon>
        <taxon>Bacteroidota</taxon>
        <taxon>Cytophagia</taxon>
        <taxon>Cytophagales</taxon>
        <taxon>Cyclobacteriaceae</taxon>
        <taxon>Algoriphagus</taxon>
    </lineage>
</organism>
<evidence type="ECO:0000256" key="7">
    <source>
        <dbReference type="ARBA" id="ARBA00048258"/>
    </source>
</evidence>
<comment type="catalytic activity">
    <reaction evidence="7 8">
        <text>(R)-pantoate + beta-alanine + ATP = (R)-pantothenate + AMP + diphosphate + H(+)</text>
        <dbReference type="Rhea" id="RHEA:10912"/>
        <dbReference type="ChEBI" id="CHEBI:15378"/>
        <dbReference type="ChEBI" id="CHEBI:15980"/>
        <dbReference type="ChEBI" id="CHEBI:29032"/>
        <dbReference type="ChEBI" id="CHEBI:30616"/>
        <dbReference type="ChEBI" id="CHEBI:33019"/>
        <dbReference type="ChEBI" id="CHEBI:57966"/>
        <dbReference type="ChEBI" id="CHEBI:456215"/>
        <dbReference type="EC" id="6.3.2.1"/>
    </reaction>
</comment>
<dbReference type="SUPFAM" id="SSF52374">
    <property type="entry name" value="Nucleotidylyl transferase"/>
    <property type="match status" value="1"/>
</dbReference>
<comment type="subcellular location">
    <subcellularLocation>
        <location evidence="8">Cytoplasm</location>
    </subcellularLocation>
</comment>